<sequence>MKLMRSVSLLSALLAIAWGWGARADVVYSTFGPGGSFDATSGWTIDLGTPGDPTASTQDVAAAFTVTGGDFLLTSFDVALYGPPAPAQDVLTFRIMSNSGPGGAPGTVLETVAATVPELGGVATGVASGSLMLLDGATYFLATDAAASTYRGFWHLSDPPTSGSAAFSFDRAATWSVETEAQPAFRINGRSTGAVPEPGGLTLGGVAALGLIAVHLRRRKAAA</sequence>
<evidence type="ECO:0000313" key="3">
    <source>
        <dbReference type="Proteomes" id="UP001216907"/>
    </source>
</evidence>
<evidence type="ECO:0008006" key="4">
    <source>
        <dbReference type="Google" id="ProtNLM"/>
    </source>
</evidence>
<keyword evidence="3" id="KW-1185">Reference proteome</keyword>
<feature type="signal peptide" evidence="1">
    <location>
        <begin position="1"/>
        <end position="24"/>
    </location>
</feature>
<keyword evidence="1" id="KW-0732">Signal</keyword>
<reference evidence="2 3" key="1">
    <citation type="submission" date="2023-03" db="EMBL/GenBank/DDBJ databases">
        <title>Paludisphaera mucosa sp. nov. a novel planctomycete from northern fen.</title>
        <authorList>
            <person name="Ivanova A."/>
        </authorList>
    </citation>
    <scope>NUCLEOTIDE SEQUENCE [LARGE SCALE GENOMIC DNA]</scope>
    <source>
        <strain evidence="2 3">Pla2</strain>
    </source>
</reference>
<accession>A0ABT6FJZ3</accession>
<evidence type="ECO:0000313" key="2">
    <source>
        <dbReference type="EMBL" id="MDG3007902.1"/>
    </source>
</evidence>
<proteinExistence type="predicted"/>
<feature type="chain" id="PRO_5046941450" description="PEP-CTERM protein-sorting domain-containing protein" evidence="1">
    <location>
        <begin position="25"/>
        <end position="223"/>
    </location>
</feature>
<dbReference type="Proteomes" id="UP001216907">
    <property type="component" value="Unassembled WGS sequence"/>
</dbReference>
<dbReference type="EMBL" id="JARRAG010000002">
    <property type="protein sequence ID" value="MDG3007902.1"/>
    <property type="molecule type" value="Genomic_DNA"/>
</dbReference>
<organism evidence="2 3">
    <name type="scientific">Paludisphaera mucosa</name>
    <dbReference type="NCBI Taxonomy" id="3030827"/>
    <lineage>
        <taxon>Bacteria</taxon>
        <taxon>Pseudomonadati</taxon>
        <taxon>Planctomycetota</taxon>
        <taxon>Planctomycetia</taxon>
        <taxon>Isosphaerales</taxon>
        <taxon>Isosphaeraceae</taxon>
        <taxon>Paludisphaera</taxon>
    </lineage>
</organism>
<dbReference type="RefSeq" id="WP_277864172.1">
    <property type="nucleotide sequence ID" value="NZ_JARRAG010000002.1"/>
</dbReference>
<protein>
    <recommendedName>
        <fullName evidence="4">PEP-CTERM protein-sorting domain-containing protein</fullName>
    </recommendedName>
</protein>
<comment type="caution">
    <text evidence="2">The sequence shown here is derived from an EMBL/GenBank/DDBJ whole genome shotgun (WGS) entry which is preliminary data.</text>
</comment>
<name>A0ABT6FJZ3_9BACT</name>
<evidence type="ECO:0000256" key="1">
    <source>
        <dbReference type="SAM" id="SignalP"/>
    </source>
</evidence>
<gene>
    <name evidence="2" type="ORF">PZE19_29415</name>
</gene>